<comment type="caution">
    <text evidence="1">The sequence shown here is derived from an EMBL/GenBank/DDBJ whole genome shotgun (WGS) entry which is preliminary data.</text>
</comment>
<sequence length="316" mass="35094">MSRKTFVNEMLLQAGKTHPAAPLLTSGPLLPLIKIASAEISNLCSILRPTSEDKMSWTTNAFLLALEDAEVLFAPWIPLARGSGGRPASKPSHLAWISFSTPAAPQTISSSAHLLRADPAEALTNQLSLLLQKKQSDDSNGHWSAIDIQLCDFPTIFHKTVPPDEWRFDYVKQAQDMYGSKNTPANVLVSDTYAWAFKVFDMVNPVHRIALYTAIIICKMLPNIFNPYAGRANVPVEKSATQTEILCAVRNAELRNVDRNGHGEAPPFIFMVTAYCIAWTYEESPLRKYVKKSAGFGEPWTNKHSKLRFSSPQTAY</sequence>
<protein>
    <submittedName>
        <fullName evidence="1">Uncharacterized protein</fullName>
    </submittedName>
</protein>
<evidence type="ECO:0000313" key="1">
    <source>
        <dbReference type="EMBL" id="THG96886.1"/>
    </source>
</evidence>
<evidence type="ECO:0000313" key="2">
    <source>
        <dbReference type="Proteomes" id="UP000309038"/>
    </source>
</evidence>
<name>A0A4S4KFR5_9APHY</name>
<accession>A0A4S4KFR5</accession>
<proteinExistence type="predicted"/>
<dbReference type="Proteomes" id="UP000309038">
    <property type="component" value="Unassembled WGS sequence"/>
</dbReference>
<organism evidence="1 2">
    <name type="scientific">Hermanssonia centrifuga</name>
    <dbReference type="NCBI Taxonomy" id="98765"/>
    <lineage>
        <taxon>Eukaryota</taxon>
        <taxon>Fungi</taxon>
        <taxon>Dikarya</taxon>
        <taxon>Basidiomycota</taxon>
        <taxon>Agaricomycotina</taxon>
        <taxon>Agaricomycetes</taxon>
        <taxon>Polyporales</taxon>
        <taxon>Meruliaceae</taxon>
        <taxon>Hermanssonia</taxon>
    </lineage>
</organism>
<reference evidence="1 2" key="1">
    <citation type="submission" date="2019-02" db="EMBL/GenBank/DDBJ databases">
        <title>Genome sequencing of the rare red list fungi Phlebia centrifuga.</title>
        <authorList>
            <person name="Buettner E."/>
            <person name="Kellner H."/>
        </authorList>
    </citation>
    <scope>NUCLEOTIDE SEQUENCE [LARGE SCALE GENOMIC DNA]</scope>
    <source>
        <strain evidence="1 2">DSM 108282</strain>
    </source>
</reference>
<gene>
    <name evidence="1" type="ORF">EW026_g5023</name>
</gene>
<keyword evidence="2" id="KW-1185">Reference proteome</keyword>
<dbReference type="EMBL" id="SGPJ01000203">
    <property type="protein sequence ID" value="THG96886.1"/>
    <property type="molecule type" value="Genomic_DNA"/>
</dbReference>
<dbReference type="AlphaFoldDB" id="A0A4S4KFR5"/>